<comment type="caution">
    <text evidence="2">The sequence shown here is derived from an EMBL/GenBank/DDBJ whole genome shotgun (WGS) entry which is preliminary data.</text>
</comment>
<dbReference type="InterPro" id="IPR006120">
    <property type="entry name" value="Resolvase_HTH_dom"/>
</dbReference>
<feature type="non-terminal residue" evidence="2">
    <location>
        <position position="1"/>
    </location>
</feature>
<evidence type="ECO:0000313" key="3">
    <source>
        <dbReference type="Proteomes" id="UP001221757"/>
    </source>
</evidence>
<dbReference type="Pfam" id="PF02796">
    <property type="entry name" value="HTH_7"/>
    <property type="match status" value="1"/>
</dbReference>
<evidence type="ECO:0000259" key="1">
    <source>
        <dbReference type="Pfam" id="PF02796"/>
    </source>
</evidence>
<sequence>GARGRPAYELDLDRAILLHDLGNTWQDIAVAIGVSRSTLYKHMEDRGLPTARREWSDLTDDEIDELVSEFPWPTHLSELPLSSAISKHARFIFRGSESRKVCAGWIVSEFLSDGLVL</sequence>
<dbReference type="AlphaFoldDB" id="A0AAD7CH41"/>
<proteinExistence type="predicted"/>
<dbReference type="Gene3D" id="1.10.10.60">
    <property type="entry name" value="Homeodomain-like"/>
    <property type="match status" value="1"/>
</dbReference>
<protein>
    <recommendedName>
        <fullName evidence="1">Resolvase HTH domain-containing protein</fullName>
    </recommendedName>
</protein>
<organism evidence="2 3">
    <name type="scientific">Mycena rosella</name>
    <name type="common">Pink bonnet</name>
    <name type="synonym">Agaricus rosellus</name>
    <dbReference type="NCBI Taxonomy" id="1033263"/>
    <lineage>
        <taxon>Eukaryota</taxon>
        <taxon>Fungi</taxon>
        <taxon>Dikarya</taxon>
        <taxon>Basidiomycota</taxon>
        <taxon>Agaricomycotina</taxon>
        <taxon>Agaricomycetes</taxon>
        <taxon>Agaricomycetidae</taxon>
        <taxon>Agaricales</taxon>
        <taxon>Marasmiineae</taxon>
        <taxon>Mycenaceae</taxon>
        <taxon>Mycena</taxon>
    </lineage>
</organism>
<dbReference type="EMBL" id="JARKIE010000374">
    <property type="protein sequence ID" value="KAJ7648847.1"/>
    <property type="molecule type" value="Genomic_DNA"/>
</dbReference>
<accession>A0AAD7CH41</accession>
<dbReference type="Proteomes" id="UP001221757">
    <property type="component" value="Unassembled WGS sequence"/>
</dbReference>
<evidence type="ECO:0000313" key="2">
    <source>
        <dbReference type="EMBL" id="KAJ7648847.1"/>
    </source>
</evidence>
<dbReference type="GO" id="GO:0000150">
    <property type="term" value="F:DNA strand exchange activity"/>
    <property type="evidence" value="ECO:0007669"/>
    <property type="project" value="InterPro"/>
</dbReference>
<name>A0AAD7CH41_MYCRO</name>
<keyword evidence="3" id="KW-1185">Reference proteome</keyword>
<feature type="domain" description="Resolvase HTH" evidence="1">
    <location>
        <begin position="6"/>
        <end position="43"/>
    </location>
</feature>
<reference evidence="2" key="1">
    <citation type="submission" date="2023-03" db="EMBL/GenBank/DDBJ databases">
        <title>Massive genome expansion in bonnet fungi (Mycena s.s.) driven by repeated elements and novel gene families across ecological guilds.</title>
        <authorList>
            <consortium name="Lawrence Berkeley National Laboratory"/>
            <person name="Harder C.B."/>
            <person name="Miyauchi S."/>
            <person name="Viragh M."/>
            <person name="Kuo A."/>
            <person name="Thoen E."/>
            <person name="Andreopoulos B."/>
            <person name="Lu D."/>
            <person name="Skrede I."/>
            <person name="Drula E."/>
            <person name="Henrissat B."/>
            <person name="Morin E."/>
            <person name="Kohler A."/>
            <person name="Barry K."/>
            <person name="LaButti K."/>
            <person name="Morin E."/>
            <person name="Salamov A."/>
            <person name="Lipzen A."/>
            <person name="Mereny Z."/>
            <person name="Hegedus B."/>
            <person name="Baldrian P."/>
            <person name="Stursova M."/>
            <person name="Weitz H."/>
            <person name="Taylor A."/>
            <person name="Grigoriev I.V."/>
            <person name="Nagy L.G."/>
            <person name="Martin F."/>
            <person name="Kauserud H."/>
        </authorList>
    </citation>
    <scope>NUCLEOTIDE SEQUENCE</scope>
    <source>
        <strain evidence="2">CBHHK067</strain>
    </source>
</reference>
<gene>
    <name evidence="2" type="ORF">B0H17DRAFT_1271650</name>
</gene>
<dbReference type="GO" id="GO:0003677">
    <property type="term" value="F:DNA binding"/>
    <property type="evidence" value="ECO:0007669"/>
    <property type="project" value="InterPro"/>
</dbReference>